<dbReference type="EMBL" id="OU466860">
    <property type="protein sequence ID" value="CAH2058194.1"/>
    <property type="molecule type" value="Genomic_DNA"/>
</dbReference>
<dbReference type="Proteomes" id="UP000836841">
    <property type="component" value="Chromosome 4"/>
</dbReference>
<dbReference type="AlphaFoldDB" id="A0AAU9S5R4"/>
<reference evidence="2 3" key="1">
    <citation type="submission" date="2022-03" db="EMBL/GenBank/DDBJ databases">
        <authorList>
            <person name="Nunn A."/>
            <person name="Chopra R."/>
            <person name="Nunn A."/>
            <person name="Contreras Garrido A."/>
        </authorList>
    </citation>
    <scope>NUCLEOTIDE SEQUENCE [LARGE SCALE GENOMIC DNA]</scope>
</reference>
<evidence type="ECO:0000313" key="2">
    <source>
        <dbReference type="EMBL" id="CAH2058194.1"/>
    </source>
</evidence>
<proteinExistence type="predicted"/>
<dbReference type="InterPro" id="IPR009057">
    <property type="entry name" value="Homeodomain-like_sf"/>
</dbReference>
<dbReference type="PANTHER" id="PTHR14000:SF45">
    <property type="entry name" value="FINGER CCCH DOMAIN PROTEIN, PUTATIVE (DUF3755)-RELATED"/>
    <property type="match status" value="1"/>
</dbReference>
<dbReference type="CDD" id="cd00167">
    <property type="entry name" value="SANT"/>
    <property type="match status" value="1"/>
</dbReference>
<gene>
    <name evidence="2" type="ORF">TAV2_LOCUS13518</name>
</gene>
<dbReference type="Gene3D" id="1.10.10.60">
    <property type="entry name" value="Homeodomain-like"/>
    <property type="match status" value="1"/>
</dbReference>
<evidence type="ECO:0008006" key="4">
    <source>
        <dbReference type="Google" id="ProtNLM"/>
    </source>
</evidence>
<accession>A0AAU9S5R4</accession>
<name>A0AAU9S5R4_THLAR</name>
<protein>
    <recommendedName>
        <fullName evidence="4">Myb-like domain-containing protein</fullName>
    </recommendedName>
</protein>
<organism evidence="2 3">
    <name type="scientific">Thlaspi arvense</name>
    <name type="common">Field penny-cress</name>
    <dbReference type="NCBI Taxonomy" id="13288"/>
    <lineage>
        <taxon>Eukaryota</taxon>
        <taxon>Viridiplantae</taxon>
        <taxon>Streptophyta</taxon>
        <taxon>Embryophyta</taxon>
        <taxon>Tracheophyta</taxon>
        <taxon>Spermatophyta</taxon>
        <taxon>Magnoliopsida</taxon>
        <taxon>eudicotyledons</taxon>
        <taxon>Gunneridae</taxon>
        <taxon>Pentapetalae</taxon>
        <taxon>rosids</taxon>
        <taxon>malvids</taxon>
        <taxon>Brassicales</taxon>
        <taxon>Brassicaceae</taxon>
        <taxon>Thlaspideae</taxon>
        <taxon>Thlaspi</taxon>
    </lineage>
</organism>
<keyword evidence="3" id="KW-1185">Reference proteome</keyword>
<dbReference type="PANTHER" id="PTHR14000">
    <property type="entry name" value="FINGER CCCH DOMAIN PROTEIN, PUTATIVE (DUF3755)-RELATED"/>
    <property type="match status" value="1"/>
</dbReference>
<dbReference type="InterPro" id="IPR001005">
    <property type="entry name" value="SANT/Myb"/>
</dbReference>
<feature type="region of interest" description="Disordered" evidence="1">
    <location>
        <begin position="1"/>
        <end position="28"/>
    </location>
</feature>
<dbReference type="SUPFAM" id="SSF46689">
    <property type="entry name" value="Homeodomain-like"/>
    <property type="match status" value="1"/>
</dbReference>
<evidence type="ECO:0000256" key="1">
    <source>
        <dbReference type="SAM" id="MobiDB-lite"/>
    </source>
</evidence>
<sequence>MANHSWTNEERKHHNTHFDNSTTAPERPLMKHQTGIAMEWTSEEQEILEDGLASYSSEPSISRYEKIASKLERKTIRDVAMRYKWIYVKSSSPFPSSSSYEIIDMVVASNSAPHLLAPSPSLSEEDVITYELLKQNEQFLSLISVNLTSSRLTENSTLFYKSRENINKLTEILNENAPDPIKHMPMPEEVNDDLLNLILTLSNLP</sequence>
<evidence type="ECO:0000313" key="3">
    <source>
        <dbReference type="Proteomes" id="UP000836841"/>
    </source>
</evidence>